<sequence>MSSVCCDTLEIDGDGQRETPGRIGRDGLQGQSMMDHCKRSRSEGLSENFSSRYHRQRRWKLVIRIIRTALNDTA</sequence>
<dbReference type="AlphaFoldDB" id="A0A0J6Y610"/>
<evidence type="ECO:0000313" key="2">
    <source>
        <dbReference type="EMBL" id="KMP03185.1"/>
    </source>
</evidence>
<feature type="region of interest" description="Disordered" evidence="1">
    <location>
        <begin position="1"/>
        <end position="33"/>
    </location>
</feature>
<name>A0A0J6Y610_COCIT</name>
<proteinExistence type="predicted"/>
<accession>A0A0J6Y610</accession>
<protein>
    <submittedName>
        <fullName evidence="2">Uncharacterized protein</fullName>
    </submittedName>
</protein>
<gene>
    <name evidence="2" type="ORF">CIRG_02877</name>
</gene>
<evidence type="ECO:0000256" key="1">
    <source>
        <dbReference type="SAM" id="MobiDB-lite"/>
    </source>
</evidence>
<dbReference type="Proteomes" id="UP000054565">
    <property type="component" value="Unassembled WGS sequence"/>
</dbReference>
<organism evidence="2 3">
    <name type="scientific">Coccidioides immitis RMSCC 2394</name>
    <dbReference type="NCBI Taxonomy" id="404692"/>
    <lineage>
        <taxon>Eukaryota</taxon>
        <taxon>Fungi</taxon>
        <taxon>Dikarya</taxon>
        <taxon>Ascomycota</taxon>
        <taxon>Pezizomycotina</taxon>
        <taxon>Eurotiomycetes</taxon>
        <taxon>Eurotiomycetidae</taxon>
        <taxon>Onygenales</taxon>
        <taxon>Onygenaceae</taxon>
        <taxon>Coccidioides</taxon>
    </lineage>
</organism>
<dbReference type="EMBL" id="DS028094">
    <property type="protein sequence ID" value="KMP03185.1"/>
    <property type="molecule type" value="Genomic_DNA"/>
</dbReference>
<feature type="compositionally biased region" description="Basic and acidic residues" evidence="1">
    <location>
        <begin position="14"/>
        <end position="25"/>
    </location>
</feature>
<evidence type="ECO:0000313" key="3">
    <source>
        <dbReference type="Proteomes" id="UP000054565"/>
    </source>
</evidence>
<reference evidence="3" key="1">
    <citation type="journal article" date="2010" name="Genome Res.">
        <title>Population genomic sequencing of Coccidioides fungi reveals recent hybridization and transposon control.</title>
        <authorList>
            <person name="Neafsey D.E."/>
            <person name="Barker B.M."/>
            <person name="Sharpton T.J."/>
            <person name="Stajich J.E."/>
            <person name="Park D.J."/>
            <person name="Whiston E."/>
            <person name="Hung C.-Y."/>
            <person name="McMahan C."/>
            <person name="White J."/>
            <person name="Sykes S."/>
            <person name="Heiman D."/>
            <person name="Young S."/>
            <person name="Zeng Q."/>
            <person name="Abouelleil A."/>
            <person name="Aftuck L."/>
            <person name="Bessette D."/>
            <person name="Brown A."/>
            <person name="FitzGerald M."/>
            <person name="Lui A."/>
            <person name="Macdonald J.P."/>
            <person name="Priest M."/>
            <person name="Orbach M.J."/>
            <person name="Galgiani J.N."/>
            <person name="Kirkland T.N."/>
            <person name="Cole G.T."/>
            <person name="Birren B.W."/>
            <person name="Henn M.R."/>
            <person name="Taylor J.W."/>
            <person name="Rounsley S.D."/>
        </authorList>
    </citation>
    <scope>NUCLEOTIDE SEQUENCE [LARGE SCALE GENOMIC DNA]</scope>
    <source>
        <strain evidence="3">RMSCC 2394</strain>
    </source>
</reference>